<reference evidence="3 4" key="1">
    <citation type="submission" date="2017-09" db="EMBL/GenBank/DDBJ databases">
        <title>Depth-based differentiation of microbial function through sediment-hosted aquifers and enrichment of novel symbionts in the deep terrestrial subsurface.</title>
        <authorList>
            <person name="Probst A.J."/>
            <person name="Ladd B."/>
            <person name="Jarett J.K."/>
            <person name="Geller-Mcgrath D.E."/>
            <person name="Sieber C.M."/>
            <person name="Emerson J.B."/>
            <person name="Anantharaman K."/>
            <person name="Thomas B.C."/>
            <person name="Malmstrom R."/>
            <person name="Stieglmeier M."/>
            <person name="Klingl A."/>
            <person name="Woyke T."/>
            <person name="Ryan C.M."/>
            <person name="Banfield J.F."/>
        </authorList>
    </citation>
    <scope>NUCLEOTIDE SEQUENCE [LARGE SCALE GENOMIC DNA]</scope>
    <source>
        <strain evidence="3">CG22_combo_CG10-13_8_21_14_all_39_10</strain>
    </source>
</reference>
<evidence type="ECO:0000313" key="4">
    <source>
        <dbReference type="Proteomes" id="UP000229847"/>
    </source>
</evidence>
<gene>
    <name evidence="3" type="ORF">COX03_00205</name>
</gene>
<dbReference type="InterPro" id="IPR003675">
    <property type="entry name" value="Rce1/LyrA-like_dom"/>
</dbReference>
<sequence length="215" mass="24611">MSKKEKIVKNITIYAIFILIVWGFYRVLFKLPDNIEETILKPIIWLTPLFFLLKKEKLGIPSLGITLKNLFPAIYLSLGLGAIFAIEAIFLNFLKYKTFNFGANIGEGGLMLPLLVSFATAISEEVSFRGYIFNRLWGVLNNEWLANILTSFVWALVHIPVTVFVWKLSLSAAILYLFLTFLFGLGSAFVFARTKNIFSSVFLHVLWSWPIILFR</sequence>
<dbReference type="EMBL" id="PCSW01000006">
    <property type="protein sequence ID" value="PIP57965.1"/>
    <property type="molecule type" value="Genomic_DNA"/>
</dbReference>
<feature type="domain" description="CAAX prenyl protease 2/Lysostaphin resistance protein A-like" evidence="2">
    <location>
        <begin position="110"/>
        <end position="209"/>
    </location>
</feature>
<accession>A0A2H0BJV8</accession>
<feature type="transmembrane region" description="Helical" evidence="1">
    <location>
        <begin position="7"/>
        <end position="25"/>
    </location>
</feature>
<feature type="transmembrane region" description="Helical" evidence="1">
    <location>
        <begin position="73"/>
        <end position="94"/>
    </location>
</feature>
<dbReference type="Pfam" id="PF02517">
    <property type="entry name" value="Rce1-like"/>
    <property type="match status" value="1"/>
</dbReference>
<keyword evidence="1" id="KW-0812">Transmembrane</keyword>
<feature type="transmembrane region" description="Helical" evidence="1">
    <location>
        <begin position="197"/>
        <end position="214"/>
    </location>
</feature>
<dbReference type="AlphaFoldDB" id="A0A2H0BJV8"/>
<dbReference type="Proteomes" id="UP000229847">
    <property type="component" value="Unassembled WGS sequence"/>
</dbReference>
<feature type="transmembrane region" description="Helical" evidence="1">
    <location>
        <begin position="144"/>
        <end position="166"/>
    </location>
</feature>
<feature type="transmembrane region" description="Helical" evidence="1">
    <location>
        <begin position="173"/>
        <end position="191"/>
    </location>
</feature>
<dbReference type="GO" id="GO:0080120">
    <property type="term" value="P:CAAX-box protein maturation"/>
    <property type="evidence" value="ECO:0007669"/>
    <property type="project" value="UniProtKB-ARBA"/>
</dbReference>
<keyword evidence="1" id="KW-1133">Transmembrane helix</keyword>
<protein>
    <recommendedName>
        <fullName evidence="2">CAAX prenyl protease 2/Lysostaphin resistance protein A-like domain-containing protein</fullName>
    </recommendedName>
</protein>
<comment type="caution">
    <text evidence="3">The sequence shown here is derived from an EMBL/GenBank/DDBJ whole genome shotgun (WGS) entry which is preliminary data.</text>
</comment>
<organism evidence="3 4">
    <name type="scientific">Candidatus Woesebacteria bacterium CG22_combo_CG10-13_8_21_14_all_39_10</name>
    <dbReference type="NCBI Taxonomy" id="1975059"/>
    <lineage>
        <taxon>Bacteria</taxon>
        <taxon>Candidatus Woeseibacteriota</taxon>
    </lineage>
</organism>
<evidence type="ECO:0000259" key="2">
    <source>
        <dbReference type="Pfam" id="PF02517"/>
    </source>
</evidence>
<dbReference type="GO" id="GO:0004175">
    <property type="term" value="F:endopeptidase activity"/>
    <property type="evidence" value="ECO:0007669"/>
    <property type="project" value="UniProtKB-ARBA"/>
</dbReference>
<proteinExistence type="predicted"/>
<keyword evidence="1" id="KW-0472">Membrane</keyword>
<name>A0A2H0BJV8_9BACT</name>
<evidence type="ECO:0000256" key="1">
    <source>
        <dbReference type="SAM" id="Phobius"/>
    </source>
</evidence>
<evidence type="ECO:0000313" key="3">
    <source>
        <dbReference type="EMBL" id="PIP57965.1"/>
    </source>
</evidence>